<proteinExistence type="predicted"/>
<reference evidence="1 2" key="1">
    <citation type="submission" date="2023-09" db="EMBL/GenBank/DDBJ databases">
        <title>Complete genome of Streptomyces roseicoloratus T14.</title>
        <authorList>
            <person name="Bashizi T."/>
            <person name="Kim M.-J."/>
            <person name="Lee G."/>
            <person name="Tagele S.B."/>
            <person name="Shin J.-H."/>
        </authorList>
    </citation>
    <scope>NUCLEOTIDE SEQUENCE [LARGE SCALE GENOMIC DNA]</scope>
    <source>
        <strain evidence="1 2">T14</strain>
    </source>
</reference>
<evidence type="ECO:0000313" key="2">
    <source>
        <dbReference type="Proteomes" id="UP001250858"/>
    </source>
</evidence>
<accession>A0ABY9RRD3</accession>
<name>A0ABY9RRD3_9ACTN</name>
<keyword evidence="2" id="KW-1185">Reference proteome</keyword>
<evidence type="ECO:0008006" key="3">
    <source>
        <dbReference type="Google" id="ProtNLM"/>
    </source>
</evidence>
<protein>
    <recommendedName>
        <fullName evidence="3">T4 beta protein</fullName>
    </recommendedName>
</protein>
<sequence length="365" mass="39405">MSGPLYVPVLPAKQHACQAYRQLIPSVQAAVVPLWNLPPRAGAHPDALAVGVRKDLWRVRKAHRRHPAWVDCPFADEAQQSALAEALSADAEETGRSAPAGALFTDADVSALRPVTGPDRSEAHQAAMLEHARSTGSGLGIRVIMPGHWDDVPLHAVRDLIARVDPAVEADLLLDLGAVLADRTDTAKEARRALDALLPLFSWRTAAVLGGAFPDVTARLLERGSAVVPRSDWRVWTEVRCSRREFDSILEYGDYGTDSTRGIARPPSTGKGGGPPWNALRYTTDESYVLVKAPTRGPGRAAAVRAAARDVLALPDFRGPAASRAETWLRDCVHGHGPEGTGNVGDWLRVGHVQHMTHVVRSLRT</sequence>
<dbReference type="EMBL" id="CP133762">
    <property type="protein sequence ID" value="WMX44507.1"/>
    <property type="molecule type" value="Genomic_DNA"/>
</dbReference>
<dbReference type="InterPro" id="IPR025683">
    <property type="entry name" value="Protein_beta"/>
</dbReference>
<organism evidence="1 2">
    <name type="scientific">Streptomyces roseicoloratus</name>
    <dbReference type="NCBI Taxonomy" id="2508722"/>
    <lineage>
        <taxon>Bacteria</taxon>
        <taxon>Bacillati</taxon>
        <taxon>Actinomycetota</taxon>
        <taxon>Actinomycetes</taxon>
        <taxon>Kitasatosporales</taxon>
        <taxon>Streptomycetaceae</taxon>
        <taxon>Streptomyces</taxon>
    </lineage>
</organism>
<dbReference type="RefSeq" id="WP_309548053.1">
    <property type="nucleotide sequence ID" value="NZ_CP133762.1"/>
</dbReference>
<evidence type="ECO:0000313" key="1">
    <source>
        <dbReference type="EMBL" id="WMX44507.1"/>
    </source>
</evidence>
<dbReference type="Proteomes" id="UP001250858">
    <property type="component" value="Chromosome"/>
</dbReference>
<dbReference type="Pfam" id="PF14350">
    <property type="entry name" value="Beta_protein"/>
    <property type="match status" value="1"/>
</dbReference>
<gene>
    <name evidence="1" type="ORF">RGF97_06030</name>
</gene>